<dbReference type="AlphaFoldDB" id="Q2SAU5"/>
<organism evidence="1 2">
    <name type="scientific">Hahella chejuensis (strain KCTC 2396)</name>
    <dbReference type="NCBI Taxonomy" id="349521"/>
    <lineage>
        <taxon>Bacteria</taxon>
        <taxon>Pseudomonadati</taxon>
        <taxon>Pseudomonadota</taxon>
        <taxon>Gammaproteobacteria</taxon>
        <taxon>Oceanospirillales</taxon>
        <taxon>Hahellaceae</taxon>
        <taxon>Hahella</taxon>
    </lineage>
</organism>
<dbReference type="RefSeq" id="WP_011399292.1">
    <property type="nucleotide sequence ID" value="NC_007645.1"/>
</dbReference>
<name>Q2SAU5_HAHCH</name>
<dbReference type="STRING" id="349521.HCH_05569"/>
<dbReference type="OrthoDB" id="5959530at2"/>
<dbReference type="EMBL" id="CP000155">
    <property type="protein sequence ID" value="ABC32229.1"/>
    <property type="molecule type" value="Genomic_DNA"/>
</dbReference>
<dbReference type="HOGENOM" id="CLU_136199_0_1_6"/>
<dbReference type="Proteomes" id="UP000000238">
    <property type="component" value="Chromosome"/>
</dbReference>
<sequence length="108" mass="12549">MNLQLIDLFWLTLCAIALWGWWEALKVREIALVAARRQCQELDLQFLDGSVALRKLSFRRDARGSMGLARTYTFEFSSTGEERYNGEVDTLGRLVKDVRLDAHRISYH</sequence>
<keyword evidence="2" id="KW-1185">Reference proteome</keyword>
<accession>Q2SAU5</accession>
<dbReference type="InterPro" id="IPR021732">
    <property type="entry name" value="DUF3301"/>
</dbReference>
<gene>
    <name evidence="1" type="ordered locus">HCH_05569</name>
</gene>
<dbReference type="Pfam" id="PF11743">
    <property type="entry name" value="DUF3301"/>
    <property type="match status" value="1"/>
</dbReference>
<dbReference type="KEGG" id="hch:HCH_05569"/>
<dbReference type="eggNOG" id="ENOG5032ZC9">
    <property type="taxonomic scope" value="Bacteria"/>
</dbReference>
<reference evidence="1 2" key="1">
    <citation type="journal article" date="2005" name="Nucleic Acids Res.">
        <title>Genomic blueprint of Hahella chejuensis, a marine microbe producing an algicidal agent.</title>
        <authorList>
            <person name="Jeong H."/>
            <person name="Yim J.H."/>
            <person name="Lee C."/>
            <person name="Choi S.-H."/>
            <person name="Park Y.K."/>
            <person name="Yoon S.H."/>
            <person name="Hur C.-G."/>
            <person name="Kang H.-Y."/>
            <person name="Kim D."/>
            <person name="Lee H.H."/>
            <person name="Park K.H."/>
            <person name="Park S.-H."/>
            <person name="Park H.-S."/>
            <person name="Lee H.K."/>
            <person name="Oh T.K."/>
            <person name="Kim J.F."/>
        </authorList>
    </citation>
    <scope>NUCLEOTIDE SEQUENCE [LARGE SCALE GENOMIC DNA]</scope>
    <source>
        <strain evidence="1 2">KCTC 2396</strain>
    </source>
</reference>
<proteinExistence type="predicted"/>
<protein>
    <recommendedName>
        <fullName evidence="3">DUF3301 domain-containing protein</fullName>
    </recommendedName>
</protein>
<evidence type="ECO:0000313" key="1">
    <source>
        <dbReference type="EMBL" id="ABC32229.1"/>
    </source>
</evidence>
<evidence type="ECO:0008006" key="3">
    <source>
        <dbReference type="Google" id="ProtNLM"/>
    </source>
</evidence>
<evidence type="ECO:0000313" key="2">
    <source>
        <dbReference type="Proteomes" id="UP000000238"/>
    </source>
</evidence>